<comment type="similarity">
    <text evidence="2">Belongs to the MTB12 family.</text>
</comment>
<proteinExistence type="inferred from homology"/>
<feature type="region of interest" description="Disordered" evidence="3">
    <location>
        <begin position="168"/>
        <end position="218"/>
    </location>
</feature>
<dbReference type="RefSeq" id="WP_014816326.1">
    <property type="nucleotide sequence ID" value="NC_018027.1"/>
</dbReference>
<accession>I4BKP3</accession>
<protein>
    <recommendedName>
        <fullName evidence="5">Low molecular weight antigen MTB12-like C-terminal domain-containing protein</fullName>
    </recommendedName>
</protein>
<evidence type="ECO:0000313" key="6">
    <source>
        <dbReference type="EMBL" id="AFM17850.1"/>
    </source>
</evidence>
<dbReference type="HOGENOM" id="CLU_084151_2_0_11"/>
<evidence type="ECO:0000313" key="7">
    <source>
        <dbReference type="Proteomes" id="UP000006057"/>
    </source>
</evidence>
<sequence length="218" mass="22036">MTLVRRTVLVRSAVAAVAALGLSGCTHSAPPPAAPTVETSPAPSVGMPAPSPPAPGGPPLPPDAALIDVMNRLADPGVPGEQKIPLIANGTAVEATGLDRFTGALRDNGSYPLTFEARDLAWSQTQPGDVVATVVIRTANPQTGAFTYPMQFAPAGPAWQLTRESADQWLDLNAPPASTPEAPPPPPPPAPAPELPPPGPAPETPPPPAPAPPAPPTP</sequence>
<dbReference type="KEGG" id="mcb:Mycch_3099"/>
<feature type="region of interest" description="Disordered" evidence="3">
    <location>
        <begin position="29"/>
        <end position="62"/>
    </location>
</feature>
<dbReference type="EMBL" id="CP003053">
    <property type="protein sequence ID" value="AFM17850.1"/>
    <property type="molecule type" value="Genomic_DNA"/>
</dbReference>
<keyword evidence="1 4" id="KW-0732">Signal</keyword>
<dbReference type="eggNOG" id="ENOG5030NVW">
    <property type="taxonomic scope" value="Bacteria"/>
</dbReference>
<dbReference type="Pfam" id="PF26580">
    <property type="entry name" value="Mtb12_C"/>
    <property type="match status" value="1"/>
</dbReference>
<dbReference type="InterPro" id="IPR058644">
    <property type="entry name" value="Mtb12-like_C"/>
</dbReference>
<evidence type="ECO:0000259" key="5">
    <source>
        <dbReference type="Pfam" id="PF26580"/>
    </source>
</evidence>
<keyword evidence="7" id="KW-1185">Reference proteome</keyword>
<dbReference type="PRINTS" id="PR01217">
    <property type="entry name" value="PRICHEXTENSN"/>
</dbReference>
<dbReference type="PROSITE" id="PS51318">
    <property type="entry name" value="TAT"/>
    <property type="match status" value="1"/>
</dbReference>
<feature type="compositionally biased region" description="Pro residues" evidence="3">
    <location>
        <begin position="49"/>
        <end position="62"/>
    </location>
</feature>
<dbReference type="InterPro" id="IPR006311">
    <property type="entry name" value="TAT_signal"/>
</dbReference>
<dbReference type="Proteomes" id="UP000006057">
    <property type="component" value="Chromosome"/>
</dbReference>
<feature type="chain" id="PRO_5039727442" description="Low molecular weight antigen MTB12-like C-terminal domain-containing protein" evidence="4">
    <location>
        <begin position="29"/>
        <end position="218"/>
    </location>
</feature>
<evidence type="ECO:0000256" key="3">
    <source>
        <dbReference type="SAM" id="MobiDB-lite"/>
    </source>
</evidence>
<dbReference type="PATRIC" id="fig|710421.3.peg.3095"/>
<reference evidence="6 7" key="1">
    <citation type="submission" date="2012-06" db="EMBL/GenBank/DDBJ databases">
        <title>Complete sequence of chromosome of Mycobacterium chubuense NBB4.</title>
        <authorList>
            <consortium name="US DOE Joint Genome Institute"/>
            <person name="Lucas S."/>
            <person name="Han J."/>
            <person name="Lapidus A."/>
            <person name="Cheng J.-F."/>
            <person name="Goodwin L."/>
            <person name="Pitluck S."/>
            <person name="Peters L."/>
            <person name="Mikhailova N."/>
            <person name="Teshima H."/>
            <person name="Detter J.C."/>
            <person name="Han C."/>
            <person name="Tapia R."/>
            <person name="Land M."/>
            <person name="Hauser L."/>
            <person name="Kyrpides N."/>
            <person name="Ivanova N."/>
            <person name="Pagani I."/>
            <person name="Mattes T."/>
            <person name="Holmes A."/>
            <person name="Rutledge P."/>
            <person name="Paulsen I."/>
            <person name="Coleman N."/>
            <person name="Woyke T."/>
        </authorList>
    </citation>
    <scope>NUCLEOTIDE SEQUENCE [LARGE SCALE GENOMIC DNA]</scope>
    <source>
        <strain evidence="6 7">NBB4</strain>
    </source>
</reference>
<dbReference type="AlphaFoldDB" id="I4BKP3"/>
<organism evidence="6 7">
    <name type="scientific">Mycolicibacterium chubuense (strain NBB4)</name>
    <name type="common">Mycobacterium chubuense</name>
    <dbReference type="NCBI Taxonomy" id="710421"/>
    <lineage>
        <taxon>Bacteria</taxon>
        <taxon>Bacillati</taxon>
        <taxon>Actinomycetota</taxon>
        <taxon>Actinomycetes</taxon>
        <taxon>Mycobacteriales</taxon>
        <taxon>Mycobacteriaceae</taxon>
        <taxon>Mycolicibacterium</taxon>
    </lineage>
</organism>
<evidence type="ECO:0000256" key="1">
    <source>
        <dbReference type="ARBA" id="ARBA00022729"/>
    </source>
</evidence>
<name>I4BKP3_MYCCN</name>
<gene>
    <name evidence="6" type="ordered locus">Mycch_3099</name>
</gene>
<dbReference type="PROSITE" id="PS51257">
    <property type="entry name" value="PROKAR_LIPOPROTEIN"/>
    <property type="match status" value="1"/>
</dbReference>
<feature type="compositionally biased region" description="Pro residues" evidence="3">
    <location>
        <begin position="177"/>
        <end position="218"/>
    </location>
</feature>
<feature type="domain" description="Low molecular weight antigen MTB12-like C-terminal" evidence="5">
    <location>
        <begin position="59"/>
        <end position="175"/>
    </location>
</feature>
<evidence type="ECO:0000256" key="4">
    <source>
        <dbReference type="SAM" id="SignalP"/>
    </source>
</evidence>
<evidence type="ECO:0000256" key="2">
    <source>
        <dbReference type="ARBA" id="ARBA00093774"/>
    </source>
</evidence>
<dbReference type="STRING" id="710421.Mycch_3099"/>
<feature type="signal peptide" evidence="4">
    <location>
        <begin position="1"/>
        <end position="28"/>
    </location>
</feature>